<dbReference type="AlphaFoldDB" id="A0A0A9AUR3"/>
<proteinExistence type="predicted"/>
<protein>
    <submittedName>
        <fullName evidence="1">Uncharacterized protein</fullName>
    </submittedName>
</protein>
<accession>A0A0A9AUR3</accession>
<name>A0A0A9AUR3_ARUDO</name>
<organism evidence="1">
    <name type="scientific">Arundo donax</name>
    <name type="common">Giant reed</name>
    <name type="synonym">Donax arundinaceus</name>
    <dbReference type="NCBI Taxonomy" id="35708"/>
    <lineage>
        <taxon>Eukaryota</taxon>
        <taxon>Viridiplantae</taxon>
        <taxon>Streptophyta</taxon>
        <taxon>Embryophyta</taxon>
        <taxon>Tracheophyta</taxon>
        <taxon>Spermatophyta</taxon>
        <taxon>Magnoliopsida</taxon>
        <taxon>Liliopsida</taxon>
        <taxon>Poales</taxon>
        <taxon>Poaceae</taxon>
        <taxon>PACMAD clade</taxon>
        <taxon>Arundinoideae</taxon>
        <taxon>Arundineae</taxon>
        <taxon>Arundo</taxon>
    </lineage>
</organism>
<reference evidence="1" key="1">
    <citation type="submission" date="2014-09" db="EMBL/GenBank/DDBJ databases">
        <authorList>
            <person name="Magalhaes I.L.F."/>
            <person name="Oliveira U."/>
            <person name="Santos F.R."/>
            <person name="Vidigal T.H.D.A."/>
            <person name="Brescovit A.D."/>
            <person name="Santos A.J."/>
        </authorList>
    </citation>
    <scope>NUCLEOTIDE SEQUENCE</scope>
    <source>
        <tissue evidence="1">Shoot tissue taken approximately 20 cm above the soil surface</tissue>
    </source>
</reference>
<sequence>MVGSLLSTFQFQEDIWKRLKFCFPME</sequence>
<dbReference type="EMBL" id="GBRH01242406">
    <property type="protein sequence ID" value="JAD55489.1"/>
    <property type="molecule type" value="Transcribed_RNA"/>
</dbReference>
<reference evidence="1" key="2">
    <citation type="journal article" date="2015" name="Data Brief">
        <title>Shoot transcriptome of the giant reed, Arundo donax.</title>
        <authorList>
            <person name="Barrero R.A."/>
            <person name="Guerrero F.D."/>
            <person name="Moolhuijzen P."/>
            <person name="Goolsby J.A."/>
            <person name="Tidwell J."/>
            <person name="Bellgard S.E."/>
            <person name="Bellgard M.I."/>
        </authorList>
    </citation>
    <scope>NUCLEOTIDE SEQUENCE</scope>
    <source>
        <tissue evidence="1">Shoot tissue taken approximately 20 cm above the soil surface</tissue>
    </source>
</reference>
<evidence type="ECO:0000313" key="1">
    <source>
        <dbReference type="EMBL" id="JAD55489.1"/>
    </source>
</evidence>